<dbReference type="Proteomes" id="UP000594262">
    <property type="component" value="Unplaced"/>
</dbReference>
<dbReference type="EnsemblMetazoa" id="CLYHEMT009721.1">
    <property type="protein sequence ID" value="CLYHEMP009721.1"/>
    <property type="gene ID" value="CLYHEMG009721"/>
</dbReference>
<protein>
    <submittedName>
        <fullName evidence="1">Uncharacterized protein</fullName>
    </submittedName>
</protein>
<proteinExistence type="predicted"/>
<accession>A0A7M5WLK7</accession>
<evidence type="ECO:0000313" key="1">
    <source>
        <dbReference type="EnsemblMetazoa" id="CLYHEMP009721.1"/>
    </source>
</evidence>
<organism evidence="1 2">
    <name type="scientific">Clytia hemisphaerica</name>
    <dbReference type="NCBI Taxonomy" id="252671"/>
    <lineage>
        <taxon>Eukaryota</taxon>
        <taxon>Metazoa</taxon>
        <taxon>Cnidaria</taxon>
        <taxon>Hydrozoa</taxon>
        <taxon>Hydroidolina</taxon>
        <taxon>Leptothecata</taxon>
        <taxon>Obeliida</taxon>
        <taxon>Clytiidae</taxon>
        <taxon>Clytia</taxon>
    </lineage>
</organism>
<name>A0A7M5WLK7_9CNID</name>
<dbReference type="OrthoDB" id="5949962at2759"/>
<sequence length="127" mass="14250">MADGAINYEQLKVVVKEIIQTELRPQVLNVAEERAQQVADQTSVTNSNTLTKLKEKLENKRKSDNVTFSKAGHLDQFKHNTEVLDKIDDALEAIETTDVEGITTALKKERFWEFEQSSESVSVAGKA</sequence>
<reference evidence="1" key="1">
    <citation type="submission" date="2021-01" db="UniProtKB">
        <authorList>
            <consortium name="EnsemblMetazoa"/>
        </authorList>
    </citation>
    <scope>IDENTIFICATION</scope>
</reference>
<dbReference type="AlphaFoldDB" id="A0A7M5WLK7"/>
<keyword evidence="2" id="KW-1185">Reference proteome</keyword>
<evidence type="ECO:0000313" key="2">
    <source>
        <dbReference type="Proteomes" id="UP000594262"/>
    </source>
</evidence>